<feature type="signal peptide" evidence="1">
    <location>
        <begin position="1"/>
        <end position="19"/>
    </location>
</feature>
<evidence type="ECO:0000256" key="1">
    <source>
        <dbReference type="SAM" id="SignalP"/>
    </source>
</evidence>
<evidence type="ECO:0000313" key="2">
    <source>
        <dbReference type="EMBL" id="VEL13073.1"/>
    </source>
</evidence>
<organism evidence="2 3">
    <name type="scientific">Protopolystoma xenopodis</name>
    <dbReference type="NCBI Taxonomy" id="117903"/>
    <lineage>
        <taxon>Eukaryota</taxon>
        <taxon>Metazoa</taxon>
        <taxon>Spiralia</taxon>
        <taxon>Lophotrochozoa</taxon>
        <taxon>Platyhelminthes</taxon>
        <taxon>Monogenea</taxon>
        <taxon>Polyopisthocotylea</taxon>
        <taxon>Polystomatidea</taxon>
        <taxon>Polystomatidae</taxon>
        <taxon>Protopolystoma</taxon>
    </lineage>
</organism>
<evidence type="ECO:0000313" key="3">
    <source>
        <dbReference type="Proteomes" id="UP000784294"/>
    </source>
</evidence>
<gene>
    <name evidence="2" type="ORF">PXEA_LOCUS6513</name>
</gene>
<keyword evidence="3" id="KW-1185">Reference proteome</keyword>
<accession>A0A448WJ66</accession>
<dbReference type="EMBL" id="CAAALY010016707">
    <property type="protein sequence ID" value="VEL13073.1"/>
    <property type="molecule type" value="Genomic_DNA"/>
</dbReference>
<dbReference type="AlphaFoldDB" id="A0A448WJ66"/>
<proteinExistence type="predicted"/>
<comment type="caution">
    <text evidence="2">The sequence shown here is derived from an EMBL/GenBank/DDBJ whole genome shotgun (WGS) entry which is preliminary data.</text>
</comment>
<protein>
    <submittedName>
        <fullName evidence="2">Uncharacterized protein</fullName>
    </submittedName>
</protein>
<feature type="chain" id="PRO_5019094670" evidence="1">
    <location>
        <begin position="20"/>
        <end position="146"/>
    </location>
</feature>
<name>A0A448WJ66_9PLAT</name>
<dbReference type="Proteomes" id="UP000784294">
    <property type="component" value="Unassembled WGS sequence"/>
</dbReference>
<keyword evidence="1" id="KW-0732">Signal</keyword>
<reference evidence="2" key="1">
    <citation type="submission" date="2018-11" db="EMBL/GenBank/DDBJ databases">
        <authorList>
            <consortium name="Pathogen Informatics"/>
        </authorList>
    </citation>
    <scope>NUCLEOTIDE SEQUENCE</scope>
</reference>
<sequence>MPYQSLLAPLVLLVWQCSQLPPPEQDLACLFLPNVHTFFPTNLSAHDISDSYNQAKLRLQICFHPSRLRDPALVNTSIRHQVSLILPATPVSSGPDLQITRASVGLRFLPVRVIPTLAVVSIELDAVNVSADLVKYYCCLAQFHFK</sequence>